<feature type="domain" description="Histidine kinase" evidence="16">
    <location>
        <begin position="407"/>
        <end position="625"/>
    </location>
</feature>
<organism evidence="18 19">
    <name type="scientific">Pyxidicoccus fallax</name>
    <dbReference type="NCBI Taxonomy" id="394095"/>
    <lineage>
        <taxon>Bacteria</taxon>
        <taxon>Pseudomonadati</taxon>
        <taxon>Myxococcota</taxon>
        <taxon>Myxococcia</taxon>
        <taxon>Myxococcales</taxon>
        <taxon>Cystobacterineae</taxon>
        <taxon>Myxococcaceae</taxon>
        <taxon>Pyxidicoccus</taxon>
    </lineage>
</organism>
<dbReference type="Gene3D" id="3.30.450.350">
    <property type="entry name" value="CHASE domain"/>
    <property type="match status" value="1"/>
</dbReference>
<evidence type="ECO:0000256" key="7">
    <source>
        <dbReference type="ARBA" id="ARBA00022692"/>
    </source>
</evidence>
<evidence type="ECO:0000256" key="13">
    <source>
        <dbReference type="ARBA" id="ARBA00023136"/>
    </source>
</evidence>
<dbReference type="Pfam" id="PF00512">
    <property type="entry name" value="HisKA"/>
    <property type="match status" value="1"/>
</dbReference>
<evidence type="ECO:0000256" key="12">
    <source>
        <dbReference type="ARBA" id="ARBA00023012"/>
    </source>
</evidence>
<dbReference type="SUPFAM" id="SSF47384">
    <property type="entry name" value="Homodimeric domain of signal transducing histidine kinase"/>
    <property type="match status" value="1"/>
</dbReference>
<dbReference type="InterPro" id="IPR042240">
    <property type="entry name" value="CHASE_sf"/>
</dbReference>
<dbReference type="SMART" id="SM00387">
    <property type="entry name" value="HATPase_c"/>
    <property type="match status" value="1"/>
</dbReference>
<feature type="transmembrane region" description="Helical" evidence="15">
    <location>
        <begin position="350"/>
        <end position="369"/>
    </location>
</feature>
<accession>A0A848LXP1</accession>
<dbReference type="SUPFAM" id="SSF55874">
    <property type="entry name" value="ATPase domain of HSP90 chaperone/DNA topoisomerase II/histidine kinase"/>
    <property type="match status" value="1"/>
</dbReference>
<keyword evidence="7 15" id="KW-0812">Transmembrane</keyword>
<dbReference type="AlphaFoldDB" id="A0A848LXP1"/>
<evidence type="ECO:0000259" key="17">
    <source>
        <dbReference type="PROSITE" id="PS50839"/>
    </source>
</evidence>
<name>A0A848LXP1_9BACT</name>
<evidence type="ECO:0000256" key="2">
    <source>
        <dbReference type="ARBA" id="ARBA00004236"/>
    </source>
</evidence>
<dbReference type="CDD" id="cd00082">
    <property type="entry name" value="HisKA"/>
    <property type="match status" value="1"/>
</dbReference>
<keyword evidence="8" id="KW-0547">Nucleotide-binding</keyword>
<evidence type="ECO:0000259" key="16">
    <source>
        <dbReference type="PROSITE" id="PS50109"/>
    </source>
</evidence>
<keyword evidence="10" id="KW-0067">ATP-binding</keyword>
<dbReference type="PROSITE" id="PS50109">
    <property type="entry name" value="HIS_KIN"/>
    <property type="match status" value="1"/>
</dbReference>
<comment type="caution">
    <text evidence="18">The sequence shown here is derived from an EMBL/GenBank/DDBJ whole genome shotgun (WGS) entry which is preliminary data.</text>
</comment>
<dbReference type="InterPro" id="IPR004358">
    <property type="entry name" value="Sig_transdc_His_kin-like_C"/>
</dbReference>
<dbReference type="SMART" id="SM00388">
    <property type="entry name" value="HisKA"/>
    <property type="match status" value="1"/>
</dbReference>
<dbReference type="GO" id="GO:0005524">
    <property type="term" value="F:ATP binding"/>
    <property type="evidence" value="ECO:0007669"/>
    <property type="project" value="UniProtKB-KW"/>
</dbReference>
<gene>
    <name evidence="18" type="ORF">HG543_47135</name>
</gene>
<evidence type="ECO:0000313" key="19">
    <source>
        <dbReference type="Proteomes" id="UP000518300"/>
    </source>
</evidence>
<protein>
    <recommendedName>
        <fullName evidence="3">histidine kinase</fullName>
        <ecNumber evidence="3">2.7.13.3</ecNumber>
    </recommendedName>
</protein>
<dbReference type="GO" id="GO:0000155">
    <property type="term" value="F:phosphorelay sensor kinase activity"/>
    <property type="evidence" value="ECO:0007669"/>
    <property type="project" value="InterPro"/>
</dbReference>
<keyword evidence="11 15" id="KW-1133">Transmembrane helix</keyword>
<dbReference type="PROSITE" id="PS50839">
    <property type="entry name" value="CHASE"/>
    <property type="match status" value="1"/>
</dbReference>
<sequence length="645" mass="71704">MADRRDGPRGLRGSPNPGTLVIAQGGLIQGLDLRGLRDTVPLLLPHLRRNAAAYGALLVGLLITGVAVLHVGRGIEERRTHRFEEAVRYGTLGMQQRMDTYQAMLLGTRGLFSSSQLVERSEFHAYVESLELRRRYPGIQGIGFAQWLRPEERQSHVAEIRAEGLSEYHLWPEGERPEYTAIVFLEPQDARNRRALGFDMFSEPTRQEAMRRAMETGLAAASGRVRLVQEDVPGSTETQAGFLIYVPVYHGGVLVPPERRREQMRGFVYAPFRMGDLVEGLRFPGFQNTIDLDIHDGTKTSDENLLFSSRRAGEAAVPGMRQEVVLEVAGRPWTLVFTAREAFVASNSSGQLVTVAISGVLVALLLFFITRSQVNARTAAEAASVEQQRLASEARAAVQVRDDFLGVAAHELRTPLTSLKLQLQLLYRQLRQGVEVDPGRVQRAVDACERQTTRLSQLVDSLLDVSRLASGRLELRLEALELDEVVRELARRFETEAQMAGVRLTVDAPRPIPGRWDRLRLEQVLTNLVANALKYGQGAPVDLRVRDEGEYARVEVEDRGIGIDPEDARRIFDRFERAVSSRHYGGLGLGLFISRQLVEALGGRISVESRPGQGSTFIVLLPRVTPSPKAHAAPTPPETPRTPLH</sequence>
<keyword evidence="12" id="KW-0902">Two-component regulatory system</keyword>
<evidence type="ECO:0000256" key="1">
    <source>
        <dbReference type="ARBA" id="ARBA00000085"/>
    </source>
</evidence>
<evidence type="ECO:0000256" key="10">
    <source>
        <dbReference type="ARBA" id="ARBA00022840"/>
    </source>
</evidence>
<evidence type="ECO:0000256" key="4">
    <source>
        <dbReference type="ARBA" id="ARBA00022475"/>
    </source>
</evidence>
<keyword evidence="9 18" id="KW-0418">Kinase</keyword>
<dbReference type="PANTHER" id="PTHR43711:SF1">
    <property type="entry name" value="HISTIDINE KINASE 1"/>
    <property type="match status" value="1"/>
</dbReference>
<evidence type="ECO:0000256" key="6">
    <source>
        <dbReference type="ARBA" id="ARBA00022679"/>
    </source>
</evidence>
<dbReference type="InterPro" id="IPR006189">
    <property type="entry name" value="CHASE_dom"/>
</dbReference>
<feature type="transmembrane region" description="Helical" evidence="15">
    <location>
        <begin position="51"/>
        <end position="72"/>
    </location>
</feature>
<keyword evidence="4" id="KW-1003">Cell membrane</keyword>
<dbReference type="SMART" id="SM01079">
    <property type="entry name" value="CHASE"/>
    <property type="match status" value="1"/>
</dbReference>
<dbReference type="EC" id="2.7.13.3" evidence="3"/>
<evidence type="ECO:0000256" key="3">
    <source>
        <dbReference type="ARBA" id="ARBA00012438"/>
    </source>
</evidence>
<dbReference type="Proteomes" id="UP000518300">
    <property type="component" value="Unassembled WGS sequence"/>
</dbReference>
<dbReference type="InterPro" id="IPR036097">
    <property type="entry name" value="HisK_dim/P_sf"/>
</dbReference>
<evidence type="ECO:0000313" key="18">
    <source>
        <dbReference type="EMBL" id="NMO22381.1"/>
    </source>
</evidence>
<keyword evidence="6" id="KW-0808">Transferase</keyword>
<comment type="catalytic activity">
    <reaction evidence="1">
        <text>ATP + protein L-histidine = ADP + protein N-phospho-L-histidine.</text>
        <dbReference type="EC" id="2.7.13.3"/>
    </reaction>
</comment>
<feature type="region of interest" description="Disordered" evidence="14">
    <location>
        <begin position="626"/>
        <end position="645"/>
    </location>
</feature>
<proteinExistence type="predicted"/>
<dbReference type="InterPro" id="IPR003661">
    <property type="entry name" value="HisK_dim/P_dom"/>
</dbReference>
<dbReference type="EMBL" id="JABBJJ010000416">
    <property type="protein sequence ID" value="NMO22381.1"/>
    <property type="molecule type" value="Genomic_DNA"/>
</dbReference>
<keyword evidence="13 15" id="KW-0472">Membrane</keyword>
<keyword evidence="19" id="KW-1185">Reference proteome</keyword>
<dbReference type="Pfam" id="PF03924">
    <property type="entry name" value="CHASE"/>
    <property type="match status" value="1"/>
</dbReference>
<comment type="subcellular location">
    <subcellularLocation>
        <location evidence="2">Cell membrane</location>
    </subcellularLocation>
</comment>
<feature type="compositionally biased region" description="Pro residues" evidence="14">
    <location>
        <begin position="634"/>
        <end position="645"/>
    </location>
</feature>
<dbReference type="GO" id="GO:0005886">
    <property type="term" value="C:plasma membrane"/>
    <property type="evidence" value="ECO:0007669"/>
    <property type="project" value="UniProtKB-SubCell"/>
</dbReference>
<dbReference type="PRINTS" id="PR00344">
    <property type="entry name" value="BCTRLSENSOR"/>
</dbReference>
<evidence type="ECO:0000256" key="15">
    <source>
        <dbReference type="SAM" id="Phobius"/>
    </source>
</evidence>
<evidence type="ECO:0000256" key="8">
    <source>
        <dbReference type="ARBA" id="ARBA00022741"/>
    </source>
</evidence>
<dbReference type="Pfam" id="PF02518">
    <property type="entry name" value="HATPase_c"/>
    <property type="match status" value="1"/>
</dbReference>
<dbReference type="Gene3D" id="1.10.287.130">
    <property type="match status" value="1"/>
</dbReference>
<dbReference type="FunFam" id="3.30.565.10:FF:000023">
    <property type="entry name" value="PAS domain-containing sensor histidine kinase"/>
    <property type="match status" value="1"/>
</dbReference>
<keyword evidence="5" id="KW-0597">Phosphoprotein</keyword>
<dbReference type="InterPro" id="IPR005467">
    <property type="entry name" value="His_kinase_dom"/>
</dbReference>
<dbReference type="InterPro" id="IPR050736">
    <property type="entry name" value="Sensor_HK_Regulatory"/>
</dbReference>
<dbReference type="InterPro" id="IPR003594">
    <property type="entry name" value="HATPase_dom"/>
</dbReference>
<reference evidence="18 19" key="1">
    <citation type="submission" date="2020-04" db="EMBL/GenBank/DDBJ databases">
        <title>Draft genome of Pyxidicoccus fallax type strain.</title>
        <authorList>
            <person name="Whitworth D.E."/>
        </authorList>
    </citation>
    <scope>NUCLEOTIDE SEQUENCE [LARGE SCALE GENOMIC DNA]</scope>
    <source>
        <strain evidence="18 19">DSM 14698</strain>
    </source>
</reference>
<dbReference type="InterPro" id="IPR036890">
    <property type="entry name" value="HATPase_C_sf"/>
</dbReference>
<dbReference type="PANTHER" id="PTHR43711">
    <property type="entry name" value="TWO-COMPONENT HISTIDINE KINASE"/>
    <property type="match status" value="1"/>
</dbReference>
<evidence type="ECO:0000256" key="5">
    <source>
        <dbReference type="ARBA" id="ARBA00022553"/>
    </source>
</evidence>
<dbReference type="Gene3D" id="3.30.565.10">
    <property type="entry name" value="Histidine kinase-like ATPase, C-terminal domain"/>
    <property type="match status" value="1"/>
</dbReference>
<evidence type="ECO:0000256" key="14">
    <source>
        <dbReference type="SAM" id="MobiDB-lite"/>
    </source>
</evidence>
<evidence type="ECO:0000256" key="11">
    <source>
        <dbReference type="ARBA" id="ARBA00022989"/>
    </source>
</evidence>
<feature type="domain" description="CHASE" evidence="17">
    <location>
        <begin position="114"/>
        <end position="336"/>
    </location>
</feature>
<dbReference type="CDD" id="cd16922">
    <property type="entry name" value="HATPase_EvgS-ArcB-TorS-like"/>
    <property type="match status" value="1"/>
</dbReference>
<evidence type="ECO:0000256" key="9">
    <source>
        <dbReference type="ARBA" id="ARBA00022777"/>
    </source>
</evidence>